<dbReference type="PANTHER" id="PTHR30126">
    <property type="entry name" value="HTH-TYPE TRANSCRIPTIONAL REGULATOR"/>
    <property type="match status" value="1"/>
</dbReference>
<sequence length="304" mass="32532">MSRATLEQWRMLKAVVDHGGFNQAAAVVHKSASSINHAVHKLQDQLGVQLLVVEGRKALLTEAGQALLRRASLLLEEAASLEDAAERLALGVEAVVRLAVDQIFPPDLLAQVLADFSAAWPGTRIELRESVLSGGVELLYGGEVDLLISGMPVQGFLGLPLMPVSFVCVAHPDHPLHQLQHPLSLKDLQRHRQLVVRDSATAHRVDAGWLKAEQRWTVSHVATSIRMLELGLGFAWLPLSLIEPALQAGRLKTLALPFEGLRQVPLQLIQADPDTAGPATRALVAAFLATAGGSDDSVVAPAAG</sequence>
<dbReference type="InterPro" id="IPR005119">
    <property type="entry name" value="LysR_subst-bd"/>
</dbReference>
<keyword evidence="7" id="KW-1185">Reference proteome</keyword>
<evidence type="ECO:0000256" key="1">
    <source>
        <dbReference type="ARBA" id="ARBA00009437"/>
    </source>
</evidence>
<evidence type="ECO:0000313" key="7">
    <source>
        <dbReference type="Proteomes" id="UP000182350"/>
    </source>
</evidence>
<dbReference type="Pfam" id="PF03466">
    <property type="entry name" value="LysR_substrate"/>
    <property type="match status" value="1"/>
</dbReference>
<dbReference type="GO" id="GO:0003700">
    <property type="term" value="F:DNA-binding transcription factor activity"/>
    <property type="evidence" value="ECO:0007669"/>
    <property type="project" value="InterPro"/>
</dbReference>
<evidence type="ECO:0000256" key="4">
    <source>
        <dbReference type="ARBA" id="ARBA00023163"/>
    </source>
</evidence>
<dbReference type="InterPro" id="IPR036388">
    <property type="entry name" value="WH-like_DNA-bd_sf"/>
</dbReference>
<dbReference type="OrthoDB" id="6988449at2"/>
<evidence type="ECO:0000313" key="6">
    <source>
        <dbReference type="EMBL" id="SFX25334.1"/>
    </source>
</evidence>
<gene>
    <name evidence="6" type="ORF">SAMN02745752_01032</name>
</gene>
<dbReference type="STRING" id="1122209.SAMN02745752_01032"/>
<dbReference type="Gene3D" id="3.40.190.290">
    <property type="match status" value="1"/>
</dbReference>
<keyword evidence="2" id="KW-0805">Transcription regulation</keyword>
<dbReference type="Pfam" id="PF00126">
    <property type="entry name" value="HTH_1"/>
    <property type="match status" value="1"/>
</dbReference>
<dbReference type="Proteomes" id="UP000182350">
    <property type="component" value="Unassembled WGS sequence"/>
</dbReference>
<dbReference type="RefSeq" id="WP_084661928.1">
    <property type="nucleotide sequence ID" value="NZ_FPJW01000002.1"/>
</dbReference>
<proteinExistence type="inferred from homology"/>
<protein>
    <submittedName>
        <fullName evidence="6">DNA-binding transcriptional regulator, LysR family</fullName>
    </submittedName>
</protein>
<dbReference type="EMBL" id="FPJW01000002">
    <property type="protein sequence ID" value="SFX25334.1"/>
    <property type="molecule type" value="Genomic_DNA"/>
</dbReference>
<keyword evidence="4" id="KW-0804">Transcription</keyword>
<dbReference type="Gene3D" id="1.10.10.10">
    <property type="entry name" value="Winged helix-like DNA-binding domain superfamily/Winged helix DNA-binding domain"/>
    <property type="match status" value="1"/>
</dbReference>
<dbReference type="GO" id="GO:0000976">
    <property type="term" value="F:transcription cis-regulatory region binding"/>
    <property type="evidence" value="ECO:0007669"/>
    <property type="project" value="TreeGrafter"/>
</dbReference>
<dbReference type="PROSITE" id="PS50931">
    <property type="entry name" value="HTH_LYSR"/>
    <property type="match status" value="1"/>
</dbReference>
<dbReference type="PANTHER" id="PTHR30126:SF88">
    <property type="entry name" value="TRANSCRIPTIONAL REGULATOR-RELATED"/>
    <property type="match status" value="1"/>
</dbReference>
<dbReference type="InterPro" id="IPR036390">
    <property type="entry name" value="WH_DNA-bd_sf"/>
</dbReference>
<evidence type="ECO:0000256" key="3">
    <source>
        <dbReference type="ARBA" id="ARBA00023125"/>
    </source>
</evidence>
<accession>A0A1K1VJL6</accession>
<evidence type="ECO:0000256" key="2">
    <source>
        <dbReference type="ARBA" id="ARBA00023015"/>
    </source>
</evidence>
<name>A0A1K1VJL6_9GAMM</name>
<reference evidence="6 7" key="1">
    <citation type="submission" date="2016-11" db="EMBL/GenBank/DDBJ databases">
        <authorList>
            <person name="Jaros S."/>
            <person name="Januszkiewicz K."/>
            <person name="Wedrychowicz H."/>
        </authorList>
    </citation>
    <scope>NUCLEOTIDE SEQUENCE [LARGE SCALE GENOMIC DNA]</scope>
    <source>
        <strain evidence="6 7">DSM 21637</strain>
    </source>
</reference>
<dbReference type="InterPro" id="IPR000847">
    <property type="entry name" value="LysR_HTH_N"/>
</dbReference>
<dbReference type="SUPFAM" id="SSF53850">
    <property type="entry name" value="Periplasmic binding protein-like II"/>
    <property type="match status" value="1"/>
</dbReference>
<dbReference type="AlphaFoldDB" id="A0A1K1VJL6"/>
<feature type="domain" description="HTH lysR-type" evidence="5">
    <location>
        <begin position="1"/>
        <end position="61"/>
    </location>
</feature>
<organism evidence="6 7">
    <name type="scientific">Marinospirillum alkaliphilum DSM 21637</name>
    <dbReference type="NCBI Taxonomy" id="1122209"/>
    <lineage>
        <taxon>Bacteria</taxon>
        <taxon>Pseudomonadati</taxon>
        <taxon>Pseudomonadota</taxon>
        <taxon>Gammaproteobacteria</taxon>
        <taxon>Oceanospirillales</taxon>
        <taxon>Oceanospirillaceae</taxon>
        <taxon>Marinospirillum</taxon>
    </lineage>
</organism>
<dbReference type="SUPFAM" id="SSF46785">
    <property type="entry name" value="Winged helix' DNA-binding domain"/>
    <property type="match status" value="1"/>
</dbReference>
<evidence type="ECO:0000259" key="5">
    <source>
        <dbReference type="PROSITE" id="PS50931"/>
    </source>
</evidence>
<comment type="similarity">
    <text evidence="1">Belongs to the LysR transcriptional regulatory family.</text>
</comment>
<keyword evidence="3 6" id="KW-0238">DNA-binding</keyword>